<dbReference type="GO" id="GO:1990904">
    <property type="term" value="C:ribonucleoprotein complex"/>
    <property type="evidence" value="ECO:0007669"/>
    <property type="project" value="UniProtKB-KW"/>
</dbReference>
<dbReference type="GO" id="GO:0019843">
    <property type="term" value="F:rRNA binding"/>
    <property type="evidence" value="ECO:0007669"/>
    <property type="project" value="UniProtKB-UniRule"/>
</dbReference>
<evidence type="ECO:0000256" key="7">
    <source>
        <dbReference type="ARBA" id="ARBA00046740"/>
    </source>
</evidence>
<comment type="function">
    <text evidence="8">One of the primary rRNA binding proteins, it binds directly to 16S rRNA central domain where it helps coordinate assembly of the platform of the 30S subunit.</text>
</comment>
<dbReference type="Pfam" id="PF00410">
    <property type="entry name" value="Ribosomal_S8"/>
    <property type="match status" value="1"/>
</dbReference>
<keyword evidence="2 8" id="KW-0699">rRNA-binding</keyword>
<keyword evidence="5 8" id="KW-0687">Ribonucleoprotein</keyword>
<evidence type="ECO:0000256" key="9">
    <source>
        <dbReference type="RuleBase" id="RU003660"/>
    </source>
</evidence>
<gene>
    <name evidence="8" type="primary">rpsH</name>
    <name evidence="10" type="ORF">CSA25_03495</name>
</gene>
<dbReference type="HAMAP" id="MF_01302_B">
    <property type="entry name" value="Ribosomal_uS8_B"/>
    <property type="match status" value="1"/>
</dbReference>
<comment type="similarity">
    <text evidence="1 8 9">Belongs to the universal ribosomal protein uS8 family.</text>
</comment>
<dbReference type="PANTHER" id="PTHR11758">
    <property type="entry name" value="40S RIBOSOMAL PROTEIN S15A"/>
    <property type="match status" value="1"/>
</dbReference>
<reference evidence="10 11" key="1">
    <citation type="submission" date="2017-10" db="EMBL/GenBank/DDBJ databases">
        <title>Novel microbial diversity and functional potential in the marine mammal oral microbiome.</title>
        <authorList>
            <person name="Dudek N.K."/>
            <person name="Sun C.L."/>
            <person name="Burstein D."/>
            <person name="Kantor R.S."/>
            <person name="Aliaga Goltsman D.S."/>
            <person name="Bik E.M."/>
            <person name="Thomas B.C."/>
            <person name="Banfield J.F."/>
            <person name="Relman D.A."/>
        </authorList>
    </citation>
    <scope>NUCLEOTIDE SEQUENCE [LARGE SCALE GENOMIC DNA]</scope>
    <source>
        <strain evidence="10">DOLJORAL78_47_202</strain>
    </source>
</reference>
<comment type="caution">
    <text evidence="10">The sequence shown here is derived from an EMBL/GenBank/DDBJ whole genome shotgun (WGS) entry which is preliminary data.</text>
</comment>
<dbReference type="InterPro" id="IPR035987">
    <property type="entry name" value="Ribosomal_uS8_sf"/>
</dbReference>
<dbReference type="Proteomes" id="UP000231203">
    <property type="component" value="Unassembled WGS sequence"/>
</dbReference>
<evidence type="ECO:0000256" key="4">
    <source>
        <dbReference type="ARBA" id="ARBA00022980"/>
    </source>
</evidence>
<evidence type="ECO:0000313" key="10">
    <source>
        <dbReference type="EMBL" id="PIE62765.1"/>
    </source>
</evidence>
<evidence type="ECO:0000256" key="5">
    <source>
        <dbReference type="ARBA" id="ARBA00023274"/>
    </source>
</evidence>
<dbReference type="PROSITE" id="PS00053">
    <property type="entry name" value="RIBOSOMAL_S8"/>
    <property type="match status" value="1"/>
</dbReference>
<dbReference type="Gene3D" id="3.30.1370.30">
    <property type="match status" value="1"/>
</dbReference>
<evidence type="ECO:0000256" key="2">
    <source>
        <dbReference type="ARBA" id="ARBA00022730"/>
    </source>
</evidence>
<keyword evidence="3 8" id="KW-0694">RNA-binding</keyword>
<protein>
    <recommendedName>
        <fullName evidence="6 8">Small ribosomal subunit protein uS8</fullName>
    </recommendedName>
</protein>
<dbReference type="InterPro" id="IPR047863">
    <property type="entry name" value="Ribosomal_uS8_CS"/>
</dbReference>
<dbReference type="AlphaFoldDB" id="A0A2G6MRW9"/>
<dbReference type="EMBL" id="PDTI01000030">
    <property type="protein sequence ID" value="PIE62765.1"/>
    <property type="molecule type" value="Genomic_DNA"/>
</dbReference>
<dbReference type="GO" id="GO:0005840">
    <property type="term" value="C:ribosome"/>
    <property type="evidence" value="ECO:0007669"/>
    <property type="project" value="UniProtKB-KW"/>
</dbReference>
<organism evidence="10 11">
    <name type="scientific">Desulfobacter postgatei</name>
    <dbReference type="NCBI Taxonomy" id="2293"/>
    <lineage>
        <taxon>Bacteria</taxon>
        <taxon>Pseudomonadati</taxon>
        <taxon>Thermodesulfobacteriota</taxon>
        <taxon>Desulfobacteria</taxon>
        <taxon>Desulfobacterales</taxon>
        <taxon>Desulfobacteraceae</taxon>
        <taxon>Desulfobacter</taxon>
    </lineage>
</organism>
<accession>A0A2G6MRW9</accession>
<dbReference type="FunFam" id="3.30.1370.30:FF:000002">
    <property type="entry name" value="30S ribosomal protein S8"/>
    <property type="match status" value="1"/>
</dbReference>
<dbReference type="FunFam" id="3.30.1490.10:FF:000001">
    <property type="entry name" value="30S ribosomal protein S8"/>
    <property type="match status" value="1"/>
</dbReference>
<evidence type="ECO:0000256" key="1">
    <source>
        <dbReference type="ARBA" id="ARBA00006471"/>
    </source>
</evidence>
<evidence type="ECO:0000313" key="11">
    <source>
        <dbReference type="Proteomes" id="UP000231203"/>
    </source>
</evidence>
<dbReference type="GO" id="GO:0005737">
    <property type="term" value="C:cytoplasm"/>
    <property type="evidence" value="ECO:0007669"/>
    <property type="project" value="UniProtKB-ARBA"/>
</dbReference>
<dbReference type="InterPro" id="IPR000630">
    <property type="entry name" value="Ribosomal_uS8"/>
</dbReference>
<proteinExistence type="inferred from homology"/>
<dbReference type="GO" id="GO:0006412">
    <property type="term" value="P:translation"/>
    <property type="evidence" value="ECO:0007669"/>
    <property type="project" value="UniProtKB-UniRule"/>
</dbReference>
<evidence type="ECO:0000256" key="3">
    <source>
        <dbReference type="ARBA" id="ARBA00022884"/>
    </source>
</evidence>
<comment type="subunit">
    <text evidence="7 8">Part of the 30S ribosomal subunit. Contacts proteins S5 and S12.</text>
</comment>
<dbReference type="NCBIfam" id="NF001109">
    <property type="entry name" value="PRK00136.1"/>
    <property type="match status" value="1"/>
</dbReference>
<dbReference type="GO" id="GO:0003735">
    <property type="term" value="F:structural constituent of ribosome"/>
    <property type="evidence" value="ECO:0007669"/>
    <property type="project" value="InterPro"/>
</dbReference>
<evidence type="ECO:0000256" key="8">
    <source>
        <dbReference type="HAMAP-Rule" id="MF_01302"/>
    </source>
</evidence>
<keyword evidence="4 8" id="KW-0689">Ribosomal protein</keyword>
<dbReference type="Gene3D" id="3.30.1490.10">
    <property type="match status" value="1"/>
</dbReference>
<evidence type="ECO:0000256" key="6">
    <source>
        <dbReference type="ARBA" id="ARBA00035258"/>
    </source>
</evidence>
<sequence length="132" mass="14384">MANSDPIADMLTIIRNGGKAGLSKVDIPGSKIKLEMVRVLKEQGYIKDYKFLENETQGVIRVVLKYVSEGEPTIFGIQRVSKPSCRVYAKSKGIKPVLNGLGISIISTSKGVMTDKQAKEAKVGGEILCNVW</sequence>
<dbReference type="SUPFAM" id="SSF56047">
    <property type="entry name" value="Ribosomal protein S8"/>
    <property type="match status" value="1"/>
</dbReference>
<name>A0A2G6MRW9_9BACT</name>